<proteinExistence type="predicted"/>
<evidence type="ECO:0000313" key="1">
    <source>
        <dbReference type="EMBL" id="CAD8177852.1"/>
    </source>
</evidence>
<dbReference type="AlphaFoldDB" id="A0A8S1VQD2"/>
<dbReference type="Proteomes" id="UP000683925">
    <property type="component" value="Unassembled WGS sequence"/>
</dbReference>
<gene>
    <name evidence="1" type="ORF">POCTA_138.1.T0700002</name>
</gene>
<evidence type="ECO:0000313" key="2">
    <source>
        <dbReference type="Proteomes" id="UP000683925"/>
    </source>
</evidence>
<protein>
    <submittedName>
        <fullName evidence="1">Uncharacterized protein</fullName>
    </submittedName>
</protein>
<reference evidence="1" key="1">
    <citation type="submission" date="2021-01" db="EMBL/GenBank/DDBJ databases">
        <authorList>
            <consortium name="Genoscope - CEA"/>
            <person name="William W."/>
        </authorList>
    </citation>
    <scope>NUCLEOTIDE SEQUENCE</scope>
</reference>
<keyword evidence="2" id="KW-1185">Reference proteome</keyword>
<dbReference type="EMBL" id="CAJJDP010000069">
    <property type="protein sequence ID" value="CAD8177852.1"/>
    <property type="molecule type" value="Genomic_DNA"/>
</dbReference>
<organism evidence="1 2">
    <name type="scientific">Paramecium octaurelia</name>
    <dbReference type="NCBI Taxonomy" id="43137"/>
    <lineage>
        <taxon>Eukaryota</taxon>
        <taxon>Sar</taxon>
        <taxon>Alveolata</taxon>
        <taxon>Ciliophora</taxon>
        <taxon>Intramacronucleata</taxon>
        <taxon>Oligohymenophorea</taxon>
        <taxon>Peniculida</taxon>
        <taxon>Parameciidae</taxon>
        <taxon>Paramecium</taxon>
    </lineage>
</organism>
<comment type="caution">
    <text evidence="1">The sequence shown here is derived from an EMBL/GenBank/DDBJ whole genome shotgun (WGS) entry which is preliminary data.</text>
</comment>
<name>A0A8S1VQD2_PAROT</name>
<sequence>MPNQGYILTSLHLNNSNNHSNQAVEVLCQILQDIAIGECEKIFILKNPLIQITPDIRSFSIYQVNLLTLSLRLWIQSQSTDYYHRIQSAYTTTNIHKNRTISQKLFHRIRVKLQLQLQPLDELSSIKLLNPNLLKMKILMKQLKLFIIKIYLSSTQMQCKLTFKNGIGQQIYLRQAISKNSLCNKLISKPCLWLVVQLVLFQMLQERIPDLTYFLSKKSPPKSKQKCNGKIFKGFPGRLAQLYFKDCEFHLVLVLRKKLAEKNCLTSFTRIQMALLIIKNLQQVQKCLKMIPQ</sequence>
<accession>A0A8S1VQD2</accession>